<dbReference type="InterPro" id="IPR036922">
    <property type="entry name" value="Rieske_2Fe-2S_sf"/>
</dbReference>
<keyword evidence="1" id="KW-0001">2Fe-2S</keyword>
<keyword evidence="5" id="KW-0411">Iron-sulfur</keyword>
<evidence type="ECO:0000256" key="4">
    <source>
        <dbReference type="ARBA" id="ARBA00023004"/>
    </source>
</evidence>
<evidence type="ECO:0000313" key="9">
    <source>
        <dbReference type="EMBL" id="QVL17203.1"/>
    </source>
</evidence>
<evidence type="ECO:0000259" key="8">
    <source>
        <dbReference type="PROSITE" id="PS51296"/>
    </source>
</evidence>
<proteinExistence type="inferred from homology"/>
<dbReference type="InterPro" id="IPR017941">
    <property type="entry name" value="Rieske_2Fe-2S"/>
</dbReference>
<evidence type="ECO:0000256" key="3">
    <source>
        <dbReference type="ARBA" id="ARBA00022797"/>
    </source>
</evidence>
<dbReference type="PANTHER" id="PTHR21496:SF0">
    <property type="entry name" value="RIESKE DOMAIN-CONTAINING PROTEIN"/>
    <property type="match status" value="1"/>
</dbReference>
<dbReference type="PROSITE" id="PS51296">
    <property type="entry name" value="RIESKE"/>
    <property type="match status" value="1"/>
</dbReference>
<keyword evidence="3" id="KW-0058">Aromatic hydrocarbons catabolism</keyword>
<feature type="domain" description="Rieske" evidence="8">
    <location>
        <begin position="4"/>
        <end position="99"/>
    </location>
</feature>
<dbReference type="SUPFAM" id="SSF50022">
    <property type="entry name" value="ISP domain"/>
    <property type="match status" value="1"/>
</dbReference>
<dbReference type="GeneID" id="87482069"/>
<protein>
    <submittedName>
        <fullName evidence="9">Rieske 2Fe-2S domain-containing protein</fullName>
    </submittedName>
</protein>
<comment type="cofactor">
    <cofactor evidence="6">
        <name>[2Fe-2S] cluster</name>
        <dbReference type="ChEBI" id="CHEBI:190135"/>
    </cofactor>
</comment>
<gene>
    <name evidence="9" type="ORF">KH389_17540</name>
</gene>
<keyword evidence="4" id="KW-0408">Iron</keyword>
<dbReference type="Pfam" id="PF00355">
    <property type="entry name" value="Rieske"/>
    <property type="match status" value="1"/>
</dbReference>
<evidence type="ECO:0000256" key="6">
    <source>
        <dbReference type="ARBA" id="ARBA00034078"/>
    </source>
</evidence>
<name>A0ABX8DLM8_9PSED</name>
<reference evidence="9 10" key="1">
    <citation type="journal article" date="2016" name="J. Hazard. Mater.">
        <title>A newly isolated Pseudomonas putida S-1 strain for batch-mode-propanethiol degradation and continuous treatment of propanethiol-containing waste gas.</title>
        <authorList>
            <person name="Chen D.Z."/>
            <person name="Sun Y.M."/>
            <person name="Han L.M."/>
            <person name="Chen J."/>
            <person name="Ye J.X."/>
            <person name="Chen J.M."/>
        </authorList>
    </citation>
    <scope>NUCLEOTIDE SEQUENCE [LARGE SCALE GENOMIC DNA]</scope>
    <source>
        <strain evidence="9 10">S-1</strain>
    </source>
</reference>
<sequence>MTRKLVCQVDQVPKDGMKVFDLDDSKRVLILNSNESFYACQSFCPHQEVCLEEGLFDGEVLTCHQHLWQWKVETGEPIGLAEESLETYSVEVDEGQIYIHN</sequence>
<dbReference type="PANTHER" id="PTHR21496">
    <property type="entry name" value="FERREDOXIN-RELATED"/>
    <property type="match status" value="1"/>
</dbReference>
<dbReference type="Gene3D" id="2.102.10.10">
    <property type="entry name" value="Rieske [2Fe-2S] iron-sulphur domain"/>
    <property type="match status" value="1"/>
</dbReference>
<dbReference type="Proteomes" id="UP000678154">
    <property type="component" value="Chromosome"/>
</dbReference>
<evidence type="ECO:0000256" key="2">
    <source>
        <dbReference type="ARBA" id="ARBA00022723"/>
    </source>
</evidence>
<comment type="similarity">
    <text evidence="7">Belongs to the bacterial ring-hydroxylating dioxygenase ferredoxin component family.</text>
</comment>
<keyword evidence="10" id="KW-1185">Reference proteome</keyword>
<dbReference type="RefSeq" id="WP_213605924.1">
    <property type="nucleotide sequence ID" value="NZ_CP074676.1"/>
</dbReference>
<accession>A0ABX8DLM8</accession>
<evidence type="ECO:0000256" key="7">
    <source>
        <dbReference type="ARBA" id="ARBA00038001"/>
    </source>
</evidence>
<evidence type="ECO:0000313" key="10">
    <source>
        <dbReference type="Proteomes" id="UP000678154"/>
    </source>
</evidence>
<evidence type="ECO:0000256" key="1">
    <source>
        <dbReference type="ARBA" id="ARBA00022714"/>
    </source>
</evidence>
<organism evidence="9 10">
    <name type="scientific">Pseudomonas qingdaonensis</name>
    <dbReference type="NCBI Taxonomy" id="2056231"/>
    <lineage>
        <taxon>Bacteria</taxon>
        <taxon>Pseudomonadati</taxon>
        <taxon>Pseudomonadota</taxon>
        <taxon>Gammaproteobacteria</taxon>
        <taxon>Pseudomonadales</taxon>
        <taxon>Pseudomonadaceae</taxon>
        <taxon>Pseudomonas</taxon>
    </lineage>
</organism>
<dbReference type="EMBL" id="CP074676">
    <property type="protein sequence ID" value="QVL17203.1"/>
    <property type="molecule type" value="Genomic_DNA"/>
</dbReference>
<evidence type="ECO:0000256" key="5">
    <source>
        <dbReference type="ARBA" id="ARBA00023014"/>
    </source>
</evidence>
<keyword evidence="2" id="KW-0479">Metal-binding</keyword>